<dbReference type="HAMAP" id="MF_00033">
    <property type="entry name" value="MurG"/>
    <property type="match status" value="1"/>
</dbReference>
<feature type="domain" description="Glycosyltransferase family 28 N-terminal" evidence="11">
    <location>
        <begin position="4"/>
        <end position="140"/>
    </location>
</feature>
<dbReference type="InterPro" id="IPR004276">
    <property type="entry name" value="GlycoTrans_28_N"/>
</dbReference>
<dbReference type="GO" id="GO:0051991">
    <property type="term" value="F:UDP-N-acetyl-D-glucosamine:N-acetylmuramoyl-L-alanyl-D-glutamyl-meso-2,6-diaminopimelyl-D-alanyl-D-alanine-diphosphoundecaprenol 4-beta-N-acetylglucosaminlytransferase activity"/>
    <property type="evidence" value="ECO:0007669"/>
    <property type="project" value="RHEA"/>
</dbReference>
<feature type="binding site" evidence="10">
    <location>
        <begin position="11"/>
        <end position="13"/>
    </location>
    <ligand>
        <name>UDP-N-acetyl-alpha-D-glucosamine</name>
        <dbReference type="ChEBI" id="CHEBI:57705"/>
    </ligand>
</feature>
<evidence type="ECO:0000256" key="8">
    <source>
        <dbReference type="ARBA" id="ARBA00023306"/>
    </source>
</evidence>
<organism evidence="13 14">
    <name type="scientific">Caldicoprobacter faecalis</name>
    <dbReference type="NCBI Taxonomy" id="937334"/>
    <lineage>
        <taxon>Bacteria</taxon>
        <taxon>Bacillati</taxon>
        <taxon>Bacillota</taxon>
        <taxon>Clostridia</taxon>
        <taxon>Caldicoprobacterales</taxon>
        <taxon>Caldicoprobacteraceae</taxon>
        <taxon>Caldicoprobacter</taxon>
    </lineage>
</organism>
<evidence type="ECO:0000256" key="1">
    <source>
        <dbReference type="ARBA" id="ARBA00022475"/>
    </source>
</evidence>
<keyword evidence="14" id="KW-1185">Reference proteome</keyword>
<keyword evidence="8 10" id="KW-0131">Cell cycle</keyword>
<keyword evidence="6 10" id="KW-0573">Peptidoglycan synthesis</keyword>
<dbReference type="EC" id="2.4.1.227" evidence="10"/>
<comment type="catalytic activity">
    <reaction evidence="10">
        <text>di-trans,octa-cis-undecaprenyl diphospho-N-acetyl-alpha-D-muramoyl-L-alanyl-D-glutamyl-meso-2,6-diaminopimeloyl-D-alanyl-D-alanine + UDP-N-acetyl-alpha-D-glucosamine = di-trans,octa-cis-undecaprenyl diphospho-[N-acetyl-alpha-D-glucosaminyl-(1-&gt;4)]-N-acetyl-alpha-D-muramoyl-L-alanyl-D-glutamyl-meso-2,6-diaminopimeloyl-D-alanyl-D-alanine + UDP + H(+)</text>
        <dbReference type="Rhea" id="RHEA:31227"/>
        <dbReference type="ChEBI" id="CHEBI:15378"/>
        <dbReference type="ChEBI" id="CHEBI:57705"/>
        <dbReference type="ChEBI" id="CHEBI:58223"/>
        <dbReference type="ChEBI" id="CHEBI:61387"/>
        <dbReference type="ChEBI" id="CHEBI:61388"/>
        <dbReference type="EC" id="2.4.1.227"/>
    </reaction>
</comment>
<comment type="similarity">
    <text evidence="10">Belongs to the glycosyltransferase 28 family. MurG subfamily.</text>
</comment>
<dbReference type="SUPFAM" id="SSF53756">
    <property type="entry name" value="UDP-Glycosyltransferase/glycogen phosphorylase"/>
    <property type="match status" value="1"/>
</dbReference>
<dbReference type="GO" id="GO:0051301">
    <property type="term" value="P:cell division"/>
    <property type="evidence" value="ECO:0007669"/>
    <property type="project" value="UniProtKB-KW"/>
</dbReference>
<protein>
    <recommendedName>
        <fullName evidence="10">UDP-N-acetylglucosamine--N-acetylmuramyl-(pentapeptide) pyrophosphoryl-undecaprenol N-acetylglucosamine transferase</fullName>
        <ecNumber evidence="10">2.4.1.227</ecNumber>
    </recommendedName>
    <alternativeName>
        <fullName evidence="10">Undecaprenyl-PP-MurNAc-pentapeptide-UDPGlcNAc GlcNAc transferase</fullName>
    </alternativeName>
</protein>
<keyword evidence="9 10" id="KW-0961">Cell wall biogenesis/degradation</keyword>
<evidence type="ECO:0000256" key="9">
    <source>
        <dbReference type="ARBA" id="ARBA00023316"/>
    </source>
</evidence>
<dbReference type="AlphaFoldDB" id="A0A1I5X390"/>
<accession>A0A1I5X390</accession>
<evidence type="ECO:0000256" key="6">
    <source>
        <dbReference type="ARBA" id="ARBA00022984"/>
    </source>
</evidence>
<feature type="domain" description="Glycosyl transferase family 28 C-terminal" evidence="12">
    <location>
        <begin position="188"/>
        <end position="347"/>
    </location>
</feature>
<keyword evidence="5 10" id="KW-0133">Cell shape</keyword>
<comment type="function">
    <text evidence="10">Cell wall formation. Catalyzes the transfer of a GlcNAc subunit on undecaprenyl-pyrophosphoryl-MurNAc-pentapeptide (lipid intermediate I) to form undecaprenyl-pyrophosphoryl-MurNAc-(pentapeptide)GlcNAc (lipid intermediate II).</text>
</comment>
<dbReference type="CDD" id="cd03785">
    <property type="entry name" value="GT28_MurG"/>
    <property type="match status" value="1"/>
</dbReference>
<evidence type="ECO:0000313" key="14">
    <source>
        <dbReference type="Proteomes" id="UP000198577"/>
    </source>
</evidence>
<dbReference type="Pfam" id="PF04101">
    <property type="entry name" value="Glyco_tran_28_C"/>
    <property type="match status" value="1"/>
</dbReference>
<evidence type="ECO:0000256" key="4">
    <source>
        <dbReference type="ARBA" id="ARBA00022679"/>
    </source>
</evidence>
<feature type="binding site" evidence="10">
    <location>
        <position position="290"/>
    </location>
    <ligand>
        <name>UDP-N-acetyl-alpha-D-glucosamine</name>
        <dbReference type="ChEBI" id="CHEBI:57705"/>
    </ligand>
</feature>
<evidence type="ECO:0000313" key="13">
    <source>
        <dbReference type="EMBL" id="SFQ26374.1"/>
    </source>
</evidence>
<dbReference type="InterPro" id="IPR006009">
    <property type="entry name" value="GlcNAc_MurG"/>
</dbReference>
<dbReference type="GO" id="GO:0009252">
    <property type="term" value="P:peptidoglycan biosynthetic process"/>
    <property type="evidence" value="ECO:0007669"/>
    <property type="project" value="UniProtKB-UniRule"/>
</dbReference>
<dbReference type="GO" id="GO:0008360">
    <property type="term" value="P:regulation of cell shape"/>
    <property type="evidence" value="ECO:0007669"/>
    <property type="project" value="UniProtKB-KW"/>
</dbReference>
<keyword evidence="4 10" id="KW-0808">Transferase</keyword>
<dbReference type="PANTHER" id="PTHR21015:SF27">
    <property type="entry name" value="UDP-N-ACETYLGLUCOSAMINE--N-ACETYLMURAMYL-(PENTAPEPTIDE) PYROPHOSPHORYL-UNDECAPRENOL N-ACETYLGLUCOSAMINE TRANSFERASE"/>
    <property type="match status" value="1"/>
</dbReference>
<dbReference type="InterPro" id="IPR007235">
    <property type="entry name" value="Glyco_trans_28_C"/>
</dbReference>
<keyword evidence="2 10" id="KW-0132">Cell division</keyword>
<evidence type="ECO:0000256" key="7">
    <source>
        <dbReference type="ARBA" id="ARBA00023136"/>
    </source>
</evidence>
<dbReference type="Gene3D" id="3.40.50.2000">
    <property type="entry name" value="Glycogen Phosphorylase B"/>
    <property type="match status" value="2"/>
</dbReference>
<dbReference type="PANTHER" id="PTHR21015">
    <property type="entry name" value="UDP-N-ACETYLGLUCOSAMINE--N-ACETYLMURAMYL-(PENTAPEPTIDE) PYROPHOSPHORYL-UNDECAPRENOL N-ACETYLGLUCOSAMINE TRANSFERASE 1"/>
    <property type="match status" value="1"/>
</dbReference>
<dbReference type="NCBIfam" id="TIGR01133">
    <property type="entry name" value="murG"/>
    <property type="match status" value="1"/>
</dbReference>
<dbReference type="GO" id="GO:0005975">
    <property type="term" value="P:carbohydrate metabolic process"/>
    <property type="evidence" value="ECO:0007669"/>
    <property type="project" value="InterPro"/>
</dbReference>
<reference evidence="13 14" key="1">
    <citation type="submission" date="2016-10" db="EMBL/GenBank/DDBJ databases">
        <authorList>
            <person name="de Groot N.N."/>
        </authorList>
    </citation>
    <scope>NUCLEOTIDE SEQUENCE [LARGE SCALE GENOMIC DNA]</scope>
    <source>
        <strain evidence="13 14">DSM 20678</strain>
    </source>
</reference>
<keyword evidence="3 10" id="KW-0328">Glycosyltransferase</keyword>
<evidence type="ECO:0000256" key="5">
    <source>
        <dbReference type="ARBA" id="ARBA00022960"/>
    </source>
</evidence>
<evidence type="ECO:0000256" key="10">
    <source>
        <dbReference type="HAMAP-Rule" id="MF_00033"/>
    </source>
</evidence>
<comment type="subcellular location">
    <subcellularLocation>
        <location evidence="10">Cell membrane</location>
        <topology evidence="10">Peripheral membrane protein</topology>
        <orientation evidence="10">Cytoplasmic side</orientation>
    </subcellularLocation>
</comment>
<evidence type="ECO:0000259" key="11">
    <source>
        <dbReference type="Pfam" id="PF03033"/>
    </source>
</evidence>
<gene>
    <name evidence="10" type="primary">murG</name>
    <name evidence="13" type="ORF">SAMN05444406_12140</name>
</gene>
<evidence type="ECO:0000256" key="2">
    <source>
        <dbReference type="ARBA" id="ARBA00022618"/>
    </source>
</evidence>
<dbReference type="OrthoDB" id="9808936at2"/>
<evidence type="ECO:0000256" key="3">
    <source>
        <dbReference type="ARBA" id="ARBA00022676"/>
    </source>
</evidence>
<dbReference type="EMBL" id="FOXR01000021">
    <property type="protein sequence ID" value="SFQ26374.1"/>
    <property type="molecule type" value="Genomic_DNA"/>
</dbReference>
<dbReference type="NCBIfam" id="NF009102">
    <property type="entry name" value="PRK12446.1"/>
    <property type="match status" value="1"/>
</dbReference>
<evidence type="ECO:0000259" key="12">
    <source>
        <dbReference type="Pfam" id="PF04101"/>
    </source>
</evidence>
<keyword evidence="1 10" id="KW-1003">Cell membrane</keyword>
<feature type="binding site" evidence="10">
    <location>
        <position position="165"/>
    </location>
    <ligand>
        <name>UDP-N-acetyl-alpha-D-glucosamine</name>
        <dbReference type="ChEBI" id="CHEBI:57705"/>
    </ligand>
</feature>
<keyword evidence="7 10" id="KW-0472">Membrane</keyword>
<dbReference type="RefSeq" id="WP_025748730.1">
    <property type="nucleotide sequence ID" value="NZ_FOXR01000021.1"/>
</dbReference>
<dbReference type="GO" id="GO:0071555">
    <property type="term" value="P:cell wall organization"/>
    <property type="evidence" value="ECO:0007669"/>
    <property type="project" value="UniProtKB-KW"/>
</dbReference>
<dbReference type="GO" id="GO:0005886">
    <property type="term" value="C:plasma membrane"/>
    <property type="evidence" value="ECO:0007669"/>
    <property type="project" value="UniProtKB-SubCell"/>
</dbReference>
<dbReference type="Proteomes" id="UP000198577">
    <property type="component" value="Unassembled WGS sequence"/>
</dbReference>
<sequence>MKRIVLTGGGTAGHVTPNIALIPELKRNGWEIHYIGTKSGIEYNLISKQSGVIYHAVQSGKLRRYLDVKNFTDPFKVAYGIGQSMRIIQKIKPNVIFSKGGFVSVPVVIGGWANRIPVIVHESDITPGLANKIASLFAQVICTTFPETVSQFKGNKAIYTGTPIRKELFQGNAETGRKLCGFTQEKPVIMVMGGSSGAVAINNCLRKIVKKLLTRFQIVHICGKGNVDSNYADIPGYAQFEYLDKELPHVMALADIVVSRAGSNSIHEFLALKKPCLLIPLPLKASRGDQILNAKSFEKKGYSKVLMQEDMTEDSLYLSILDLYNKRHQYINAMSAEDHTSGTRNIMEIINRFA</sequence>
<comment type="caution">
    <text evidence="10">Lacks conserved residue(s) required for the propagation of feature annotation.</text>
</comment>
<dbReference type="STRING" id="937334.SAMN05444406_12140"/>
<dbReference type="UniPathway" id="UPA00219"/>
<dbReference type="GO" id="GO:0050511">
    <property type="term" value="F:undecaprenyldiphospho-muramoylpentapeptide beta-N-acetylglucosaminyltransferase activity"/>
    <property type="evidence" value="ECO:0007669"/>
    <property type="project" value="UniProtKB-UniRule"/>
</dbReference>
<proteinExistence type="inferred from homology"/>
<dbReference type="Pfam" id="PF03033">
    <property type="entry name" value="Glyco_transf_28"/>
    <property type="match status" value="1"/>
</dbReference>
<feature type="binding site" evidence="10">
    <location>
        <position position="195"/>
    </location>
    <ligand>
        <name>UDP-N-acetyl-alpha-D-glucosamine</name>
        <dbReference type="ChEBI" id="CHEBI:57705"/>
    </ligand>
</feature>
<comment type="pathway">
    <text evidence="10">Cell wall biogenesis; peptidoglycan biosynthesis.</text>
</comment>
<name>A0A1I5X390_9FIRM</name>